<dbReference type="InterPro" id="IPR011764">
    <property type="entry name" value="Biotin_carboxylation_dom"/>
</dbReference>
<dbReference type="Pfam" id="PF02786">
    <property type="entry name" value="CPSase_L_D2"/>
    <property type="match status" value="1"/>
</dbReference>
<dbReference type="FunFam" id="3.30.1490.20:FF:000018">
    <property type="entry name" value="Biotin carboxylase"/>
    <property type="match status" value="1"/>
</dbReference>
<dbReference type="Proteomes" id="UP001157946">
    <property type="component" value="Unassembled WGS sequence"/>
</dbReference>
<reference evidence="19" key="1">
    <citation type="submission" date="2017-05" db="EMBL/GenBank/DDBJ databases">
        <authorList>
            <person name="Varghese N."/>
            <person name="Submissions S."/>
        </authorList>
    </citation>
    <scope>NUCLEOTIDE SEQUENCE</scope>
    <source>
        <strain evidence="19">DSM 45262</strain>
    </source>
</reference>
<keyword evidence="11" id="KW-0460">Magnesium</keyword>
<dbReference type="NCBIfam" id="NF006367">
    <property type="entry name" value="PRK08591.1"/>
    <property type="match status" value="1"/>
</dbReference>
<keyword evidence="6 16" id="KW-0436">Ligase</keyword>
<evidence type="ECO:0000256" key="5">
    <source>
        <dbReference type="ARBA" id="ARBA00022516"/>
    </source>
</evidence>
<dbReference type="NCBIfam" id="TIGR00514">
    <property type="entry name" value="accC"/>
    <property type="match status" value="1"/>
</dbReference>
<evidence type="ECO:0000256" key="6">
    <source>
        <dbReference type="ARBA" id="ARBA00022598"/>
    </source>
</evidence>
<keyword evidence="20" id="KW-1185">Reference proteome</keyword>
<dbReference type="InterPro" id="IPR016185">
    <property type="entry name" value="PreATP-grasp_dom_sf"/>
</dbReference>
<dbReference type="FunFam" id="3.30.470.20:FF:000028">
    <property type="entry name" value="Methylcrotonoyl-CoA carboxylase subunit alpha, mitochondrial"/>
    <property type="match status" value="1"/>
</dbReference>
<comment type="subunit">
    <text evidence="3 16">Acetyl-CoA carboxylase is a heterohexamer of biotin carboxyl carrier protein, biotin carboxylase and the two subunits of carboxyl transferase in a 2:2 complex.</text>
</comment>
<dbReference type="SUPFAM" id="SSF56059">
    <property type="entry name" value="Glutathione synthetase ATP-binding domain-like"/>
    <property type="match status" value="1"/>
</dbReference>
<dbReference type="GO" id="GO:0006633">
    <property type="term" value="P:fatty acid biosynthetic process"/>
    <property type="evidence" value="ECO:0007669"/>
    <property type="project" value="UniProtKB-KW"/>
</dbReference>
<evidence type="ECO:0000259" key="17">
    <source>
        <dbReference type="PROSITE" id="PS50975"/>
    </source>
</evidence>
<dbReference type="PANTHER" id="PTHR48095">
    <property type="entry name" value="PYRUVATE CARBOXYLASE SUBUNIT A"/>
    <property type="match status" value="1"/>
</dbReference>
<keyword evidence="16" id="KW-0443">Lipid metabolism</keyword>
<dbReference type="PROSITE" id="PS50975">
    <property type="entry name" value="ATP_GRASP"/>
    <property type="match status" value="1"/>
</dbReference>
<dbReference type="PROSITE" id="PS00866">
    <property type="entry name" value="CPSASE_1"/>
    <property type="match status" value="1"/>
</dbReference>
<dbReference type="PROSITE" id="PS00867">
    <property type="entry name" value="CPSASE_2"/>
    <property type="match status" value="1"/>
</dbReference>
<evidence type="ECO:0000259" key="18">
    <source>
        <dbReference type="PROSITE" id="PS50979"/>
    </source>
</evidence>
<dbReference type="Pfam" id="PF00289">
    <property type="entry name" value="Biotin_carb_N"/>
    <property type="match status" value="1"/>
</dbReference>
<dbReference type="RefSeq" id="WP_106342866.1">
    <property type="nucleotide sequence ID" value="NZ_FXTU01000006.1"/>
</dbReference>
<organism evidence="19 20">
    <name type="scientific">Laceyella tengchongensis</name>
    <dbReference type="NCBI Taxonomy" id="574699"/>
    <lineage>
        <taxon>Bacteria</taxon>
        <taxon>Bacillati</taxon>
        <taxon>Bacillota</taxon>
        <taxon>Bacilli</taxon>
        <taxon>Bacillales</taxon>
        <taxon>Thermoactinomycetaceae</taxon>
        <taxon>Laceyella</taxon>
    </lineage>
</organism>
<dbReference type="InterPro" id="IPR005479">
    <property type="entry name" value="CPAse_ATP-bd"/>
</dbReference>
<evidence type="ECO:0000256" key="9">
    <source>
        <dbReference type="ARBA" id="ARBA00022832"/>
    </source>
</evidence>
<dbReference type="InterPro" id="IPR011054">
    <property type="entry name" value="Rudment_hybrid_motif"/>
</dbReference>
<feature type="domain" description="Biotin carboxylation" evidence="18">
    <location>
        <begin position="1"/>
        <end position="446"/>
    </location>
</feature>
<keyword evidence="12 16" id="KW-0275">Fatty acid biosynthesis</keyword>
<dbReference type="GO" id="GO:0046872">
    <property type="term" value="F:metal ion binding"/>
    <property type="evidence" value="ECO:0007669"/>
    <property type="project" value="UniProtKB-KW"/>
</dbReference>
<evidence type="ECO:0000256" key="8">
    <source>
        <dbReference type="ARBA" id="ARBA00022741"/>
    </source>
</evidence>
<evidence type="ECO:0000256" key="11">
    <source>
        <dbReference type="ARBA" id="ARBA00022842"/>
    </source>
</evidence>
<evidence type="ECO:0000256" key="15">
    <source>
        <dbReference type="PROSITE-ProRule" id="PRU00409"/>
    </source>
</evidence>
<proteinExistence type="predicted"/>
<comment type="caution">
    <text evidence="19">The sequence shown here is derived from an EMBL/GenBank/DDBJ whole genome shotgun (WGS) entry which is preliminary data.</text>
</comment>
<dbReference type="InterPro" id="IPR005481">
    <property type="entry name" value="BC-like_N"/>
</dbReference>
<dbReference type="EC" id="6.3.4.14" evidence="4 16"/>
<accession>A0AA45WR69</accession>
<comment type="catalytic activity">
    <reaction evidence="14 16">
        <text>N(6)-biotinyl-L-lysyl-[protein] + hydrogencarbonate + ATP = N(6)-carboxybiotinyl-L-lysyl-[protein] + ADP + phosphate + H(+)</text>
        <dbReference type="Rhea" id="RHEA:13501"/>
        <dbReference type="Rhea" id="RHEA-COMP:10505"/>
        <dbReference type="Rhea" id="RHEA-COMP:10506"/>
        <dbReference type="ChEBI" id="CHEBI:15378"/>
        <dbReference type="ChEBI" id="CHEBI:17544"/>
        <dbReference type="ChEBI" id="CHEBI:30616"/>
        <dbReference type="ChEBI" id="CHEBI:43474"/>
        <dbReference type="ChEBI" id="CHEBI:83144"/>
        <dbReference type="ChEBI" id="CHEBI:83145"/>
        <dbReference type="ChEBI" id="CHEBI:456216"/>
        <dbReference type="EC" id="6.3.4.14"/>
    </reaction>
</comment>
<comment type="function">
    <text evidence="1 16">This protein is a component of the acetyl coenzyme A carboxylase complex; first, biotin carboxylase catalyzes the carboxylation of the carrier protein and then the transcarboxylase transfers the carboxyl group to form malonyl-CoA.</text>
</comment>
<name>A0AA45WR69_9BACL</name>
<keyword evidence="10 15" id="KW-0067">ATP-binding</keyword>
<keyword evidence="13 16" id="KW-0092">Biotin</keyword>
<dbReference type="Pfam" id="PF02785">
    <property type="entry name" value="Biotin_carb_C"/>
    <property type="match status" value="1"/>
</dbReference>
<evidence type="ECO:0000313" key="20">
    <source>
        <dbReference type="Proteomes" id="UP001157946"/>
    </source>
</evidence>
<evidence type="ECO:0000256" key="7">
    <source>
        <dbReference type="ARBA" id="ARBA00022723"/>
    </source>
</evidence>
<evidence type="ECO:0000313" key="19">
    <source>
        <dbReference type="EMBL" id="SMP28911.1"/>
    </source>
</evidence>
<evidence type="ECO:0000256" key="2">
    <source>
        <dbReference type="ARBA" id="ARBA00004956"/>
    </source>
</evidence>
<dbReference type="InterPro" id="IPR011761">
    <property type="entry name" value="ATP-grasp"/>
</dbReference>
<dbReference type="InterPro" id="IPR051602">
    <property type="entry name" value="ACC_Biotin_Carboxylase"/>
</dbReference>
<evidence type="ECO:0000256" key="14">
    <source>
        <dbReference type="ARBA" id="ARBA00048600"/>
    </source>
</evidence>
<keyword evidence="9 16" id="KW-0276">Fatty acid metabolism</keyword>
<evidence type="ECO:0000256" key="10">
    <source>
        <dbReference type="ARBA" id="ARBA00022840"/>
    </source>
</evidence>
<gene>
    <name evidence="19" type="ORF">SAMN06265361_106133</name>
</gene>
<evidence type="ECO:0000256" key="4">
    <source>
        <dbReference type="ARBA" id="ARBA00013263"/>
    </source>
</evidence>
<evidence type="ECO:0000256" key="3">
    <source>
        <dbReference type="ARBA" id="ARBA00011750"/>
    </source>
</evidence>
<dbReference type="GO" id="GO:0004075">
    <property type="term" value="F:biotin carboxylase activity"/>
    <property type="evidence" value="ECO:0007669"/>
    <property type="project" value="UniProtKB-EC"/>
</dbReference>
<sequence>MFKKILIANRGEIAVRIIRACRELGISTVAVYSEADRDALHVTLADEAYCIGPAAARDSYLNMTNLLSTATLVGADAIHPGYGFLAENADFAELCTACNITFIGPSPEAIVKMGDKTTARETMKVAGVPTVPGTEGVIDDLEEAAKTAAEIGYPVIVKATAGGGGKGMRVVYNEEELTRAITLAQKEAEANFGNSGVYLEKFLVEPRHIEIQVLADNYGNVIHLGERDCSIQRRYQKLIEEAPSPALSEDLRSRMGEAAVKAAESVQYSGAGTVEFLLDKDGNFYFMEMNTRIQVEHPVTELITGIDLVKEQIRIAAGEKLKWKQEDIRFDGWSIECRINAERPDKNFMPSPGKIQFYLPPGGNGVRIDSACYQGYQISPFYDSMVAKLIVWGKDRQEAIERMNRALKEFAIDGVHTTIPFHLKVLNHPNFVSGDFHIQFLEKTNLNEEDRHE</sequence>
<dbReference type="AlphaFoldDB" id="A0AA45WR69"/>
<comment type="pathway">
    <text evidence="2 16">Lipid metabolism; malonyl-CoA biosynthesis; malonyl-CoA from acetyl-CoA: step 1/1.</text>
</comment>
<keyword evidence="5 16" id="KW-0444">Lipid biosynthesis</keyword>
<dbReference type="GO" id="GO:0005524">
    <property type="term" value="F:ATP binding"/>
    <property type="evidence" value="ECO:0007669"/>
    <property type="project" value="UniProtKB-UniRule"/>
</dbReference>
<keyword evidence="7" id="KW-0479">Metal-binding</keyword>
<evidence type="ECO:0000256" key="16">
    <source>
        <dbReference type="RuleBase" id="RU365063"/>
    </source>
</evidence>
<evidence type="ECO:0000256" key="13">
    <source>
        <dbReference type="ARBA" id="ARBA00023267"/>
    </source>
</evidence>
<dbReference type="PANTHER" id="PTHR48095:SF2">
    <property type="entry name" value="BIOTIN CARBOXYLASE, CHLOROPLASTIC"/>
    <property type="match status" value="1"/>
</dbReference>
<dbReference type="Gene3D" id="3.30.470.20">
    <property type="entry name" value="ATP-grasp fold, B domain"/>
    <property type="match status" value="1"/>
</dbReference>
<protein>
    <recommendedName>
        <fullName evidence="4 16">Biotin carboxylase</fullName>
        <ecNumber evidence="4 16">6.3.4.14</ecNumber>
    </recommendedName>
    <alternativeName>
        <fullName evidence="16">Acetyl-coenzyme A carboxylase biotin carboxylase subunit A</fullName>
    </alternativeName>
</protein>
<evidence type="ECO:0000256" key="1">
    <source>
        <dbReference type="ARBA" id="ARBA00003761"/>
    </source>
</evidence>
<dbReference type="SUPFAM" id="SSF51246">
    <property type="entry name" value="Rudiment single hybrid motif"/>
    <property type="match status" value="1"/>
</dbReference>
<dbReference type="SUPFAM" id="SSF52440">
    <property type="entry name" value="PreATP-grasp domain"/>
    <property type="match status" value="1"/>
</dbReference>
<dbReference type="InterPro" id="IPR005482">
    <property type="entry name" value="Biotin_COase_C"/>
</dbReference>
<dbReference type="FunFam" id="3.40.50.20:FF:000010">
    <property type="entry name" value="Propionyl-CoA carboxylase subunit alpha"/>
    <property type="match status" value="1"/>
</dbReference>
<keyword evidence="8 15" id="KW-0547">Nucleotide-binding</keyword>
<dbReference type="EMBL" id="FXTU01000006">
    <property type="protein sequence ID" value="SMP28911.1"/>
    <property type="molecule type" value="Genomic_DNA"/>
</dbReference>
<dbReference type="InterPro" id="IPR004549">
    <property type="entry name" value="Acetyl_CoA_COase_biotin_COase"/>
</dbReference>
<dbReference type="PROSITE" id="PS50979">
    <property type="entry name" value="BC"/>
    <property type="match status" value="1"/>
</dbReference>
<feature type="domain" description="ATP-grasp" evidence="17">
    <location>
        <begin position="120"/>
        <end position="317"/>
    </location>
</feature>
<dbReference type="NCBIfam" id="NF004085">
    <property type="entry name" value="PRK05586.1"/>
    <property type="match status" value="1"/>
</dbReference>
<dbReference type="SMART" id="SM00878">
    <property type="entry name" value="Biotin_carb_C"/>
    <property type="match status" value="1"/>
</dbReference>
<evidence type="ECO:0000256" key="12">
    <source>
        <dbReference type="ARBA" id="ARBA00023160"/>
    </source>
</evidence>